<dbReference type="InParanoid" id="A0A1Y1XUT7"/>
<keyword evidence="3" id="KW-1185">Reference proteome</keyword>
<keyword evidence="1" id="KW-1133">Transmembrane helix</keyword>
<keyword evidence="1" id="KW-0812">Transmembrane</keyword>
<feature type="transmembrane region" description="Helical" evidence="1">
    <location>
        <begin position="35"/>
        <end position="53"/>
    </location>
</feature>
<dbReference type="EMBL" id="MCFE01000440">
    <property type="protein sequence ID" value="ORX89518.1"/>
    <property type="molecule type" value="Genomic_DNA"/>
</dbReference>
<protein>
    <submittedName>
        <fullName evidence="2">Uncharacterized protein</fullName>
    </submittedName>
</protein>
<dbReference type="AlphaFoldDB" id="A0A1Y1XUT7"/>
<sequence>MFSSVARVQAQTIRAPVMRRFASHGANQSFKNKNILVPSVSMAGGALFIFGLVKLTLPTDKVFNVPSD</sequence>
<evidence type="ECO:0000313" key="2">
    <source>
        <dbReference type="EMBL" id="ORX89518.1"/>
    </source>
</evidence>
<accession>A0A1Y1XUT7</accession>
<name>A0A1Y1XUT7_9FUNG</name>
<keyword evidence="1" id="KW-0472">Membrane</keyword>
<evidence type="ECO:0000313" key="3">
    <source>
        <dbReference type="Proteomes" id="UP000193498"/>
    </source>
</evidence>
<gene>
    <name evidence="2" type="ORF">K493DRAFT_318635</name>
</gene>
<reference evidence="2 3" key="1">
    <citation type="submission" date="2016-07" db="EMBL/GenBank/DDBJ databases">
        <title>Pervasive Adenine N6-methylation of Active Genes in Fungi.</title>
        <authorList>
            <consortium name="DOE Joint Genome Institute"/>
            <person name="Mondo S.J."/>
            <person name="Dannebaum R.O."/>
            <person name="Kuo R.C."/>
            <person name="Labutti K."/>
            <person name="Haridas S."/>
            <person name="Kuo A."/>
            <person name="Salamov A."/>
            <person name="Ahrendt S.R."/>
            <person name="Lipzen A."/>
            <person name="Sullivan W."/>
            <person name="Andreopoulos W.B."/>
            <person name="Clum A."/>
            <person name="Lindquist E."/>
            <person name="Daum C."/>
            <person name="Ramamoorthy G.K."/>
            <person name="Gryganskyi A."/>
            <person name="Culley D."/>
            <person name="Magnuson J.K."/>
            <person name="James T.Y."/>
            <person name="O'Malley M.A."/>
            <person name="Stajich J.E."/>
            <person name="Spatafora J.W."/>
            <person name="Visel A."/>
            <person name="Grigoriev I.V."/>
        </authorList>
    </citation>
    <scope>NUCLEOTIDE SEQUENCE [LARGE SCALE GENOMIC DNA]</scope>
    <source>
        <strain evidence="2 3">CBS 931.73</strain>
    </source>
</reference>
<dbReference type="Proteomes" id="UP000193498">
    <property type="component" value="Unassembled WGS sequence"/>
</dbReference>
<proteinExistence type="predicted"/>
<organism evidence="2 3">
    <name type="scientific">Basidiobolus meristosporus CBS 931.73</name>
    <dbReference type="NCBI Taxonomy" id="1314790"/>
    <lineage>
        <taxon>Eukaryota</taxon>
        <taxon>Fungi</taxon>
        <taxon>Fungi incertae sedis</taxon>
        <taxon>Zoopagomycota</taxon>
        <taxon>Entomophthoromycotina</taxon>
        <taxon>Basidiobolomycetes</taxon>
        <taxon>Basidiobolales</taxon>
        <taxon>Basidiobolaceae</taxon>
        <taxon>Basidiobolus</taxon>
    </lineage>
</organism>
<comment type="caution">
    <text evidence="2">The sequence shown here is derived from an EMBL/GenBank/DDBJ whole genome shotgun (WGS) entry which is preliminary data.</text>
</comment>
<evidence type="ECO:0000256" key="1">
    <source>
        <dbReference type="SAM" id="Phobius"/>
    </source>
</evidence>
<feature type="non-terminal residue" evidence="2">
    <location>
        <position position="68"/>
    </location>
</feature>